<evidence type="ECO:0000259" key="8">
    <source>
        <dbReference type="Pfam" id="PF08790"/>
    </source>
</evidence>
<dbReference type="InterPro" id="IPR039999">
    <property type="entry name" value="LYAR"/>
</dbReference>
<reference evidence="9 10" key="1">
    <citation type="submission" date="2024-07" db="EMBL/GenBank/DDBJ databases">
        <title>Chromosome-level genome assembly of the water stick insect Ranatra chinensis (Heteroptera: Nepidae).</title>
        <authorList>
            <person name="Liu X."/>
        </authorList>
    </citation>
    <scope>NUCLEOTIDE SEQUENCE [LARGE SCALE GENOMIC DNA]</scope>
    <source>
        <strain evidence="9">Cailab_2021Rc</strain>
        <tissue evidence="9">Muscle</tissue>
    </source>
</reference>
<organism evidence="9 10">
    <name type="scientific">Ranatra chinensis</name>
    <dbReference type="NCBI Taxonomy" id="642074"/>
    <lineage>
        <taxon>Eukaryota</taxon>
        <taxon>Metazoa</taxon>
        <taxon>Ecdysozoa</taxon>
        <taxon>Arthropoda</taxon>
        <taxon>Hexapoda</taxon>
        <taxon>Insecta</taxon>
        <taxon>Pterygota</taxon>
        <taxon>Neoptera</taxon>
        <taxon>Paraneoptera</taxon>
        <taxon>Hemiptera</taxon>
        <taxon>Heteroptera</taxon>
        <taxon>Panheteroptera</taxon>
        <taxon>Nepomorpha</taxon>
        <taxon>Nepidae</taxon>
        <taxon>Ranatrinae</taxon>
        <taxon>Ranatra</taxon>
    </lineage>
</organism>
<dbReference type="PANTHER" id="PTHR13100:SF10">
    <property type="entry name" value="CELL GROWTH-REGULATING NUCLEOLAR PROTEIN"/>
    <property type="match status" value="1"/>
</dbReference>
<evidence type="ECO:0000313" key="10">
    <source>
        <dbReference type="Proteomes" id="UP001558652"/>
    </source>
</evidence>
<dbReference type="InterPro" id="IPR014898">
    <property type="entry name" value="Znf_C2H2_LYAR"/>
</dbReference>
<keyword evidence="3" id="KW-0677">Repeat</keyword>
<evidence type="ECO:0000256" key="2">
    <source>
        <dbReference type="ARBA" id="ARBA00022723"/>
    </source>
</evidence>
<comment type="subcellular location">
    <subcellularLocation>
        <location evidence="1">Nucleus</location>
    </subcellularLocation>
</comment>
<keyword evidence="10" id="KW-1185">Reference proteome</keyword>
<dbReference type="PROSITE" id="PS51804">
    <property type="entry name" value="ZF_C2HC_LYAR"/>
    <property type="match status" value="1"/>
</dbReference>
<feature type="domain" description="Zinc finger C2H2 LYAR-type" evidence="8">
    <location>
        <begin position="112"/>
        <end position="139"/>
    </location>
</feature>
<evidence type="ECO:0000256" key="4">
    <source>
        <dbReference type="ARBA" id="ARBA00022771"/>
    </source>
</evidence>
<evidence type="ECO:0000256" key="7">
    <source>
        <dbReference type="PROSITE-ProRule" id="PRU01145"/>
    </source>
</evidence>
<dbReference type="Proteomes" id="UP001558652">
    <property type="component" value="Unassembled WGS sequence"/>
</dbReference>
<accession>A0ABD0Y719</accession>
<evidence type="ECO:0000256" key="1">
    <source>
        <dbReference type="ARBA" id="ARBA00004123"/>
    </source>
</evidence>
<keyword evidence="2" id="KW-0479">Metal-binding</keyword>
<evidence type="ECO:0000256" key="3">
    <source>
        <dbReference type="ARBA" id="ARBA00022737"/>
    </source>
</evidence>
<keyword evidence="4 7" id="KW-0863">Zinc-finger</keyword>
<gene>
    <name evidence="9" type="ORF">AAG570_003330</name>
</gene>
<dbReference type="Gene3D" id="3.30.1490.490">
    <property type="match status" value="1"/>
</dbReference>
<comment type="caution">
    <text evidence="9">The sequence shown here is derived from an EMBL/GenBank/DDBJ whole genome shotgun (WGS) entry which is preliminary data.</text>
</comment>
<dbReference type="PANTHER" id="PTHR13100">
    <property type="entry name" value="CELL GROWTH-REGULATING NUCLEOLAR PROTEIN LYAR"/>
    <property type="match status" value="1"/>
</dbReference>
<name>A0ABD0Y719_9HEMI</name>
<protein>
    <recommendedName>
        <fullName evidence="8">Zinc finger C2H2 LYAR-type domain-containing protein</fullName>
    </recommendedName>
</protein>
<dbReference type="EMBL" id="JBFDAA010000013">
    <property type="protein sequence ID" value="KAL1123006.1"/>
    <property type="molecule type" value="Genomic_DNA"/>
</dbReference>
<dbReference type="SUPFAM" id="SSF57667">
    <property type="entry name" value="beta-beta-alpha zinc fingers"/>
    <property type="match status" value="2"/>
</dbReference>
<proteinExistence type="predicted"/>
<evidence type="ECO:0000256" key="6">
    <source>
        <dbReference type="ARBA" id="ARBA00023242"/>
    </source>
</evidence>
<dbReference type="Pfam" id="PF08790">
    <property type="entry name" value="zf-LYAR"/>
    <property type="match status" value="1"/>
</dbReference>
<sequence length="385" mass="43604">MQVVIVNQKKKSQDLSRGLSEMNPSCFNGIDRPSLNRYVELDNQRARNGVALLVRAWCHKRLTCDRRVSAANLNKKRLRQKMVVFTCQKCGDSVKKTVVDKHKFKCGNSLVLTCVDCFKDFRNDEHVGHTSCITESERYGGLNYKPRPMAVKQNEWLQGYTRDIQRKRYAIVFRIECQCPTCKHDATLPQVHKLAMGLGHSEEPDRMNLASVEQTVSAGVDELACCDISQPTDTVPGLFLPLKKPHTRMITGDSPEAEEDISNDSALDISSQLNETCVGYRVEEESDGWCRNMRQIVHDLPHHIGQRQFQLFGKSSLGNHFIDAECPESREEIFDLCPFGKHNVGGQRDDRVAGSVVSCGYRPVPVMASKRQDMRDMNSKPKMAK</sequence>
<evidence type="ECO:0000313" key="9">
    <source>
        <dbReference type="EMBL" id="KAL1123006.1"/>
    </source>
</evidence>
<evidence type="ECO:0000256" key="5">
    <source>
        <dbReference type="ARBA" id="ARBA00022833"/>
    </source>
</evidence>
<keyword evidence="6" id="KW-0539">Nucleus</keyword>
<dbReference type="AlphaFoldDB" id="A0ABD0Y719"/>
<keyword evidence="5" id="KW-0862">Zinc</keyword>
<dbReference type="GO" id="GO:0008270">
    <property type="term" value="F:zinc ion binding"/>
    <property type="evidence" value="ECO:0007669"/>
    <property type="project" value="UniProtKB-KW"/>
</dbReference>
<dbReference type="GO" id="GO:0005634">
    <property type="term" value="C:nucleus"/>
    <property type="evidence" value="ECO:0007669"/>
    <property type="project" value="UniProtKB-SubCell"/>
</dbReference>
<dbReference type="InterPro" id="IPR036236">
    <property type="entry name" value="Znf_C2H2_sf"/>
</dbReference>